<dbReference type="GO" id="GO:0034587">
    <property type="term" value="P:piRNA processing"/>
    <property type="evidence" value="ECO:0007669"/>
    <property type="project" value="TreeGrafter"/>
</dbReference>
<organism evidence="2">
    <name type="scientific">Locusta migratoria</name>
    <name type="common">Migratory locust</name>
    <dbReference type="NCBI Taxonomy" id="7004"/>
    <lineage>
        <taxon>Eukaryota</taxon>
        <taxon>Metazoa</taxon>
        <taxon>Ecdysozoa</taxon>
        <taxon>Arthropoda</taxon>
        <taxon>Hexapoda</taxon>
        <taxon>Insecta</taxon>
        <taxon>Pterygota</taxon>
        <taxon>Neoptera</taxon>
        <taxon>Polyneoptera</taxon>
        <taxon>Orthoptera</taxon>
        <taxon>Caelifera</taxon>
        <taxon>Acrididea</taxon>
        <taxon>Acridomorpha</taxon>
        <taxon>Acridoidea</taxon>
        <taxon>Acrididae</taxon>
        <taxon>Oedipodinae</taxon>
        <taxon>Locusta</taxon>
    </lineage>
</organism>
<dbReference type="SUPFAM" id="SSF63748">
    <property type="entry name" value="Tudor/PWWP/MBT"/>
    <property type="match status" value="1"/>
</dbReference>
<dbReference type="Gene3D" id="2.30.30.140">
    <property type="match status" value="1"/>
</dbReference>
<dbReference type="GO" id="GO:0007283">
    <property type="term" value="P:spermatogenesis"/>
    <property type="evidence" value="ECO:0007669"/>
    <property type="project" value="TreeGrafter"/>
</dbReference>
<sequence length="433" mass="48484">MDPCKSACEKTEPGTVIFSIRKQVPFPSDVLTDGSISQMEVPEAITIGSVIPVIVTNVNTPSKFWMTLVGPWFSERLDAMYGEMQEFYDPQHENYHLPSSVIKPGQFCVCLYARKWLRAKILEVVHANLVGVFFVDYGGTVFVTNDTLRLMHNRFTVVPTQCFRAYISGVKAKDAGEWPSDVCEYFRKEVGGKKVRVKVVRLFRRTYTFAVAVLDDADRNIADLMLMHGLAEVDLVSTIPVISVNAKSETEQHERASLIESVKNVGDTLEVQAEAQSRPEVKATSTQEPRCSGNRIAKWSDISRRDVTFEGKRLLLVTLNGEEYFVFSEFVYTLAGLHEHVALEVMATMADKLPVWKLQAGEVRMFVDSLEGQCVAGLRPYRRGVDAPAVRLLPLAYATEVLDFFYVDDKYKKAVSSFVSSMLKTGPKGVSSS</sequence>
<dbReference type="GO" id="GO:0030719">
    <property type="term" value="P:P granule organization"/>
    <property type="evidence" value="ECO:0007669"/>
    <property type="project" value="TreeGrafter"/>
</dbReference>
<name>A0AAU7J8I6_LOCMI</name>
<dbReference type="PROSITE" id="PS50304">
    <property type="entry name" value="TUDOR"/>
    <property type="match status" value="1"/>
</dbReference>
<dbReference type="AlphaFoldDB" id="A0AAU7J8I6"/>
<dbReference type="InterPro" id="IPR002999">
    <property type="entry name" value="Tudor"/>
</dbReference>
<dbReference type="SMART" id="SM00333">
    <property type="entry name" value="TUDOR"/>
    <property type="match status" value="1"/>
</dbReference>
<proteinExistence type="evidence at transcript level"/>
<dbReference type="GO" id="GO:0043186">
    <property type="term" value="C:P granule"/>
    <property type="evidence" value="ECO:0007669"/>
    <property type="project" value="TreeGrafter"/>
</dbReference>
<dbReference type="PANTHER" id="PTHR22948">
    <property type="entry name" value="TUDOR DOMAIN CONTAINING PROTEIN"/>
    <property type="match status" value="1"/>
</dbReference>
<accession>A0AAU7J8I6</accession>
<dbReference type="InterPro" id="IPR035437">
    <property type="entry name" value="SNase_OB-fold_sf"/>
</dbReference>
<dbReference type="InterPro" id="IPR050621">
    <property type="entry name" value="Tudor_domain_containing"/>
</dbReference>
<dbReference type="Pfam" id="PF00567">
    <property type="entry name" value="TUDOR"/>
    <property type="match status" value="1"/>
</dbReference>
<reference evidence="2" key="1">
    <citation type="submission" date="2023-12" db="EMBL/GenBank/DDBJ databases">
        <title>Identification and Expression Profile Analysis of Tudor Family Genes in Locusta migratoria, and Functional Characterization of LmTdr7.</title>
        <authorList>
            <person name="Deng S."/>
            <person name="Wang J."/>
            <person name="Ma E."/>
            <person name="Zhang J."/>
            <person name="Xing S."/>
        </authorList>
    </citation>
    <scope>NUCLEOTIDE SEQUENCE</scope>
</reference>
<dbReference type="EMBL" id="OR912210">
    <property type="protein sequence ID" value="XBN89712.1"/>
    <property type="molecule type" value="mRNA"/>
</dbReference>
<feature type="domain" description="Tudor" evidence="1">
    <location>
        <begin position="101"/>
        <end position="158"/>
    </location>
</feature>
<dbReference type="Gene3D" id="2.40.50.90">
    <property type="match status" value="1"/>
</dbReference>
<evidence type="ECO:0000259" key="1">
    <source>
        <dbReference type="PROSITE" id="PS50304"/>
    </source>
</evidence>
<evidence type="ECO:0000313" key="2">
    <source>
        <dbReference type="EMBL" id="XBN89712.1"/>
    </source>
</evidence>
<dbReference type="PANTHER" id="PTHR22948:SF29">
    <property type="entry name" value="FI02030P-RELATED"/>
    <property type="match status" value="1"/>
</dbReference>
<protein>
    <submittedName>
        <fullName evidence="2">Tudor domain-containing protein Tdr8</fullName>
    </submittedName>
</protein>